<accession>A0A0J6WVY6</accession>
<keyword evidence="4 5" id="KW-0472">Membrane</keyword>
<dbReference type="AlphaFoldDB" id="A0A0J6WVY6"/>
<feature type="transmembrane region" description="Helical" evidence="5">
    <location>
        <begin position="39"/>
        <end position="63"/>
    </location>
</feature>
<keyword evidence="5" id="KW-1003">Cell membrane</keyword>
<keyword evidence="3 5" id="KW-1133">Transmembrane helix</keyword>
<evidence type="ECO:0000313" key="6">
    <source>
        <dbReference type="EMBL" id="KMO87680.1"/>
    </source>
</evidence>
<dbReference type="PANTHER" id="PTHR43483">
    <property type="entry name" value="MEMBRANE TRANSPORTER PROTEIN HI_0806-RELATED"/>
    <property type="match status" value="1"/>
</dbReference>
<keyword evidence="7" id="KW-1185">Reference proteome</keyword>
<feature type="transmembrane region" description="Helical" evidence="5">
    <location>
        <begin position="169"/>
        <end position="202"/>
    </location>
</feature>
<reference evidence="6 7" key="1">
    <citation type="submission" date="2015-06" db="EMBL/GenBank/DDBJ databases">
        <title>Draft genome sequence of beer spoilage bacterium Megasphaera cerevisiae type strain 20462.</title>
        <authorList>
            <person name="Kutumbaka K."/>
            <person name="Pasmowitz J."/>
            <person name="Mategko J."/>
            <person name="Reyes D."/>
            <person name="Friedrich A."/>
            <person name="Han S."/>
            <person name="Martens-Habbena W."/>
            <person name="Neal-McKinney J."/>
            <person name="Janagama H.K."/>
            <person name="Nadala C."/>
            <person name="Samadpour M."/>
        </authorList>
    </citation>
    <scope>NUCLEOTIDE SEQUENCE [LARGE SCALE GENOMIC DNA]</scope>
    <source>
        <strain evidence="6 7">DSM 20462</strain>
    </source>
</reference>
<comment type="similarity">
    <text evidence="5">Belongs to the 4-toluene sulfonate uptake permease (TSUP) (TC 2.A.102) family.</text>
</comment>
<protein>
    <recommendedName>
        <fullName evidence="5">Probable membrane transporter protein</fullName>
    </recommendedName>
</protein>
<feature type="transmembrane region" description="Helical" evidence="5">
    <location>
        <begin position="262"/>
        <end position="279"/>
    </location>
</feature>
<dbReference type="PANTHER" id="PTHR43483:SF3">
    <property type="entry name" value="MEMBRANE TRANSPORTER PROTEIN HI_0806-RELATED"/>
    <property type="match status" value="1"/>
</dbReference>
<comment type="subcellular location">
    <subcellularLocation>
        <location evidence="5">Cell membrane</location>
        <topology evidence="5">Multi-pass membrane protein</topology>
    </subcellularLocation>
    <subcellularLocation>
        <location evidence="1">Membrane</location>
        <topology evidence="1">Multi-pass membrane protein</topology>
    </subcellularLocation>
</comment>
<dbReference type="PATRIC" id="fig|1122219.3.peg.1125"/>
<gene>
    <name evidence="6" type="ORF">AB840_01610</name>
</gene>
<dbReference type="InParanoid" id="A0A0J6WVY6"/>
<evidence type="ECO:0000256" key="3">
    <source>
        <dbReference type="ARBA" id="ARBA00022989"/>
    </source>
</evidence>
<evidence type="ECO:0000256" key="5">
    <source>
        <dbReference type="RuleBase" id="RU363041"/>
    </source>
</evidence>
<keyword evidence="2 5" id="KW-0812">Transmembrane</keyword>
<proteinExistence type="inferred from homology"/>
<evidence type="ECO:0000256" key="2">
    <source>
        <dbReference type="ARBA" id="ARBA00022692"/>
    </source>
</evidence>
<dbReference type="InterPro" id="IPR002781">
    <property type="entry name" value="TM_pro_TauE-like"/>
</dbReference>
<dbReference type="Proteomes" id="UP000036503">
    <property type="component" value="Unassembled WGS sequence"/>
</dbReference>
<sequence length="296" mass="31960">MLLGLLAILFLYFLFYFVRDLIAHRHDLGYGSWPVNLGIGFIVDFFDVFGIGSFATSTMLLNVTKQLKHDKHLPGILNVAFTIPVMMEAYIFIKNVEVEPITLFSLIFAAIIGAAIGGRLVPKLPERKVQTYLGLALLVTAVLMIGKQTGFIDFLGSGNTAVGLEGGKLIIAIVLNFIFGALMTLGCGLYAPCMVMVFMLGMNPIVAFPVMMGSAAALMPVAAKEFIMAGDYARKISLAFTISGIAGVLVAANLIVNMDLKLLTWVIIVVVIYTGITYIRKGLKNKGDIPKAGQEA</sequence>
<dbReference type="STRING" id="39029.BSR42_01080"/>
<feature type="transmembrane region" description="Helical" evidence="5">
    <location>
        <begin position="132"/>
        <end position="149"/>
    </location>
</feature>
<feature type="transmembrane region" description="Helical" evidence="5">
    <location>
        <begin position="75"/>
        <end position="93"/>
    </location>
</feature>
<name>A0A0J6WVY6_9FIRM</name>
<feature type="transmembrane region" description="Helical" evidence="5">
    <location>
        <begin position="236"/>
        <end position="256"/>
    </location>
</feature>
<organism evidence="6 7">
    <name type="scientific">Megasphaera cerevisiae DSM 20462</name>
    <dbReference type="NCBI Taxonomy" id="1122219"/>
    <lineage>
        <taxon>Bacteria</taxon>
        <taxon>Bacillati</taxon>
        <taxon>Bacillota</taxon>
        <taxon>Negativicutes</taxon>
        <taxon>Veillonellales</taxon>
        <taxon>Veillonellaceae</taxon>
        <taxon>Megasphaera</taxon>
    </lineage>
</organism>
<comment type="caution">
    <text evidence="6">The sequence shown here is derived from an EMBL/GenBank/DDBJ whole genome shotgun (WGS) entry which is preliminary data.</text>
</comment>
<evidence type="ECO:0000256" key="4">
    <source>
        <dbReference type="ARBA" id="ARBA00023136"/>
    </source>
</evidence>
<dbReference type="Pfam" id="PF01925">
    <property type="entry name" value="TauE"/>
    <property type="match status" value="1"/>
</dbReference>
<dbReference type="EMBL" id="LEKT01000003">
    <property type="protein sequence ID" value="KMO87680.1"/>
    <property type="molecule type" value="Genomic_DNA"/>
</dbReference>
<evidence type="ECO:0000256" key="1">
    <source>
        <dbReference type="ARBA" id="ARBA00004141"/>
    </source>
</evidence>
<evidence type="ECO:0000313" key="7">
    <source>
        <dbReference type="Proteomes" id="UP000036503"/>
    </source>
</evidence>
<dbReference type="OrthoDB" id="357960at2"/>
<feature type="transmembrane region" description="Helical" evidence="5">
    <location>
        <begin position="99"/>
        <end position="120"/>
    </location>
</feature>